<evidence type="ECO:0000256" key="1">
    <source>
        <dbReference type="SAM" id="Phobius"/>
    </source>
</evidence>
<protein>
    <submittedName>
        <fullName evidence="2">Uncharacterized protein</fullName>
    </submittedName>
</protein>
<dbReference type="Proteomes" id="UP000176997">
    <property type="component" value="Unassembled WGS sequence"/>
</dbReference>
<name>A0A1G2S3Z8_9BACT</name>
<accession>A0A1G2S3Z8</accession>
<comment type="caution">
    <text evidence="2">The sequence shown here is derived from an EMBL/GenBank/DDBJ whole genome shotgun (WGS) entry which is preliminary data.</text>
</comment>
<keyword evidence="1" id="KW-0472">Membrane</keyword>
<sequence length="112" mass="12760">MNLTIDIHALAKKFKAGQDRDPQRHALHPHRDWRTVVLGFFALLLILAGVHTYIFIQLNNEALFSQATNQSAPIIFNKDKLFDVTAIYDARAEAFQTGQTTKLQVVDPIKMR</sequence>
<organism evidence="2 3">
    <name type="scientific">Candidatus Yonathbacteria bacterium RIFCSPHIGHO2_01_FULL_51_10</name>
    <dbReference type="NCBI Taxonomy" id="1802723"/>
    <lineage>
        <taxon>Bacteria</taxon>
        <taxon>Candidatus Yonathiibacteriota</taxon>
    </lineage>
</organism>
<dbReference type="EMBL" id="MHUS01000043">
    <property type="protein sequence ID" value="OHA79747.1"/>
    <property type="molecule type" value="Genomic_DNA"/>
</dbReference>
<keyword evidence="1" id="KW-1133">Transmembrane helix</keyword>
<evidence type="ECO:0000313" key="2">
    <source>
        <dbReference type="EMBL" id="OHA79747.1"/>
    </source>
</evidence>
<dbReference type="AlphaFoldDB" id="A0A1G2S3Z8"/>
<proteinExistence type="predicted"/>
<gene>
    <name evidence="2" type="ORF">A2675_04010</name>
</gene>
<feature type="transmembrane region" description="Helical" evidence="1">
    <location>
        <begin position="36"/>
        <end position="56"/>
    </location>
</feature>
<evidence type="ECO:0000313" key="3">
    <source>
        <dbReference type="Proteomes" id="UP000176997"/>
    </source>
</evidence>
<reference evidence="2 3" key="1">
    <citation type="journal article" date="2016" name="Nat. Commun.">
        <title>Thousands of microbial genomes shed light on interconnected biogeochemical processes in an aquifer system.</title>
        <authorList>
            <person name="Anantharaman K."/>
            <person name="Brown C.T."/>
            <person name="Hug L.A."/>
            <person name="Sharon I."/>
            <person name="Castelle C.J."/>
            <person name="Probst A.J."/>
            <person name="Thomas B.C."/>
            <person name="Singh A."/>
            <person name="Wilkins M.J."/>
            <person name="Karaoz U."/>
            <person name="Brodie E.L."/>
            <person name="Williams K.H."/>
            <person name="Hubbard S.S."/>
            <person name="Banfield J.F."/>
        </authorList>
    </citation>
    <scope>NUCLEOTIDE SEQUENCE [LARGE SCALE GENOMIC DNA]</scope>
</reference>
<dbReference type="STRING" id="1802723.A2675_04010"/>
<keyword evidence="1" id="KW-0812">Transmembrane</keyword>